<feature type="transmembrane region" description="Helical" evidence="6">
    <location>
        <begin position="113"/>
        <end position="132"/>
    </location>
</feature>
<feature type="transmembrane region" description="Helical" evidence="6">
    <location>
        <begin position="354"/>
        <end position="376"/>
    </location>
</feature>
<feature type="transmembrane region" description="Helical" evidence="6">
    <location>
        <begin position="25"/>
        <end position="44"/>
    </location>
</feature>
<keyword evidence="9" id="KW-1185">Reference proteome</keyword>
<evidence type="ECO:0000313" key="9">
    <source>
        <dbReference type="Proteomes" id="UP000321248"/>
    </source>
</evidence>
<dbReference type="PANTHER" id="PTHR37422:SF13">
    <property type="entry name" value="LIPOPOLYSACCHARIDE BIOSYNTHESIS PROTEIN PA4999-RELATED"/>
    <property type="match status" value="1"/>
</dbReference>
<dbReference type="Pfam" id="PF04932">
    <property type="entry name" value="Wzy_C"/>
    <property type="match status" value="1"/>
</dbReference>
<dbReference type="GO" id="GO:0016874">
    <property type="term" value="F:ligase activity"/>
    <property type="evidence" value="ECO:0007669"/>
    <property type="project" value="UniProtKB-KW"/>
</dbReference>
<protein>
    <submittedName>
        <fullName evidence="8">O-antigen ligase family protein</fullName>
    </submittedName>
</protein>
<sequence>MKVLLALILAYTTFQVHLPSYLGIPGVNVINILVAVAFVIIFLVGRRGERLDRPMLAGPMLAYFAAMILATVIAVAARQDNLMDDLTYLKTTLFYPLFYLLFYYGIRTRREVWRLVALGLVLAVLAAGEAWWQAIELGVGIYEESHRAWGPFGENHRSSNLAGLFYAMFVPVFASLLVLQRSSTALRVVAAIALVITLGAVVFTYSRSAYAVTLIALALVAWKRGVGTIAVLALMGMLALPFLPEGATQRVQETQVVDEHGMVRLEESAASRPEIWAGALEMWSRAPMGVGHGRFPEEIGHYSDHAGMDAHNFFVLTLAEAGVFGLLALVWLVARLWRLGRWMTWWSTSDLAAIVTWSFQAMLICIVLGNMFSSFFREGALMGMVWALAGSLERLTQISYEEAMEEAGEAGEPGTDTQDADIGMASSGSTA</sequence>
<feature type="region of interest" description="Disordered" evidence="5">
    <location>
        <begin position="406"/>
        <end position="431"/>
    </location>
</feature>
<feature type="transmembrane region" description="Helical" evidence="6">
    <location>
        <begin position="161"/>
        <end position="179"/>
    </location>
</feature>
<organism evidence="8 9">
    <name type="scientific">Alkalisalibacterium limincola</name>
    <dbReference type="NCBI Taxonomy" id="2699169"/>
    <lineage>
        <taxon>Bacteria</taxon>
        <taxon>Pseudomonadati</taxon>
        <taxon>Pseudomonadota</taxon>
        <taxon>Gammaproteobacteria</taxon>
        <taxon>Lysobacterales</taxon>
        <taxon>Lysobacteraceae</taxon>
        <taxon>Alkalisalibacterium</taxon>
    </lineage>
</organism>
<dbReference type="RefSeq" id="WP_147891289.1">
    <property type="nucleotide sequence ID" value="NZ_VRTS01000003.1"/>
</dbReference>
<feature type="transmembrane region" description="Helical" evidence="6">
    <location>
        <begin position="313"/>
        <end position="334"/>
    </location>
</feature>
<evidence type="ECO:0000259" key="7">
    <source>
        <dbReference type="Pfam" id="PF04932"/>
    </source>
</evidence>
<evidence type="ECO:0000256" key="2">
    <source>
        <dbReference type="ARBA" id="ARBA00022692"/>
    </source>
</evidence>
<dbReference type="EMBL" id="VRTS01000003">
    <property type="protein sequence ID" value="TXK64478.1"/>
    <property type="molecule type" value="Genomic_DNA"/>
</dbReference>
<feature type="transmembrane region" description="Helical" evidence="6">
    <location>
        <begin position="56"/>
        <end position="76"/>
    </location>
</feature>
<reference evidence="8 9" key="1">
    <citation type="submission" date="2019-08" db="EMBL/GenBank/DDBJ databases">
        <authorList>
            <person name="Karlyshev A.V."/>
        </authorList>
    </citation>
    <scope>NUCLEOTIDE SEQUENCE [LARGE SCALE GENOMIC DNA]</scope>
    <source>
        <strain evidence="8 9">Alg18-2.2</strain>
    </source>
</reference>
<evidence type="ECO:0000256" key="6">
    <source>
        <dbReference type="SAM" id="Phobius"/>
    </source>
</evidence>
<dbReference type="InterPro" id="IPR051533">
    <property type="entry name" value="WaaL-like"/>
</dbReference>
<dbReference type="PANTHER" id="PTHR37422">
    <property type="entry name" value="TEICHURONIC ACID BIOSYNTHESIS PROTEIN TUAE"/>
    <property type="match status" value="1"/>
</dbReference>
<accession>A0A5C8KWJ3</accession>
<keyword evidence="2 6" id="KW-0812">Transmembrane</keyword>
<dbReference type="Proteomes" id="UP000321248">
    <property type="component" value="Unassembled WGS sequence"/>
</dbReference>
<proteinExistence type="predicted"/>
<evidence type="ECO:0000313" key="8">
    <source>
        <dbReference type="EMBL" id="TXK64478.1"/>
    </source>
</evidence>
<evidence type="ECO:0000256" key="4">
    <source>
        <dbReference type="ARBA" id="ARBA00023136"/>
    </source>
</evidence>
<feature type="transmembrane region" description="Helical" evidence="6">
    <location>
        <begin position="186"/>
        <end position="205"/>
    </location>
</feature>
<dbReference type="OrthoDB" id="871774at2"/>
<name>A0A5C8KWJ3_9GAMM</name>
<dbReference type="InterPro" id="IPR007016">
    <property type="entry name" value="O-antigen_ligase-rel_domated"/>
</dbReference>
<evidence type="ECO:0000256" key="1">
    <source>
        <dbReference type="ARBA" id="ARBA00004141"/>
    </source>
</evidence>
<dbReference type="GO" id="GO:0016020">
    <property type="term" value="C:membrane"/>
    <property type="evidence" value="ECO:0007669"/>
    <property type="project" value="UniProtKB-SubCell"/>
</dbReference>
<feature type="domain" description="O-antigen ligase-related" evidence="7">
    <location>
        <begin position="192"/>
        <end position="329"/>
    </location>
</feature>
<evidence type="ECO:0000256" key="3">
    <source>
        <dbReference type="ARBA" id="ARBA00022989"/>
    </source>
</evidence>
<comment type="subcellular location">
    <subcellularLocation>
        <location evidence="1">Membrane</location>
        <topology evidence="1">Multi-pass membrane protein</topology>
    </subcellularLocation>
</comment>
<keyword evidence="3 6" id="KW-1133">Transmembrane helix</keyword>
<feature type="transmembrane region" description="Helical" evidence="6">
    <location>
        <begin position="225"/>
        <end position="243"/>
    </location>
</feature>
<keyword evidence="8" id="KW-0436">Ligase</keyword>
<comment type="caution">
    <text evidence="8">The sequence shown here is derived from an EMBL/GenBank/DDBJ whole genome shotgun (WGS) entry which is preliminary data.</text>
</comment>
<dbReference type="AlphaFoldDB" id="A0A5C8KWJ3"/>
<gene>
    <name evidence="8" type="ORF">FU658_06205</name>
</gene>
<evidence type="ECO:0000256" key="5">
    <source>
        <dbReference type="SAM" id="MobiDB-lite"/>
    </source>
</evidence>
<feature type="transmembrane region" description="Helical" evidence="6">
    <location>
        <begin position="88"/>
        <end position="106"/>
    </location>
</feature>
<keyword evidence="4 6" id="KW-0472">Membrane</keyword>